<dbReference type="Proteomes" id="UP001315278">
    <property type="component" value="Unassembled WGS sequence"/>
</dbReference>
<dbReference type="RefSeq" id="WP_212493227.1">
    <property type="nucleotide sequence ID" value="NZ_JAFCJH010000017.1"/>
</dbReference>
<keyword evidence="2" id="KW-1185">Reference proteome</keyword>
<gene>
    <name evidence="1" type="ORF">JQ615_17995</name>
</gene>
<accession>A0ABS5FKH1</accession>
<protein>
    <submittedName>
        <fullName evidence="1">Uncharacterized protein</fullName>
    </submittedName>
</protein>
<name>A0ABS5FKH1_9BRAD</name>
<organism evidence="1 2">
    <name type="scientific">Bradyrhizobium jicamae</name>
    <dbReference type="NCBI Taxonomy" id="280332"/>
    <lineage>
        <taxon>Bacteria</taxon>
        <taxon>Pseudomonadati</taxon>
        <taxon>Pseudomonadota</taxon>
        <taxon>Alphaproteobacteria</taxon>
        <taxon>Hyphomicrobiales</taxon>
        <taxon>Nitrobacteraceae</taxon>
        <taxon>Bradyrhizobium</taxon>
    </lineage>
</organism>
<sequence>MRLDNRTILIALVILNVAAIGLSEIQRRALVEHSLSSQREFRSEAGEWSKQQADALKKVSAELAAVEARVNAIQIEMESGETTKNTAAQLAGIMARVNRVEIQTAESAAANKQITDSRRRFAHRSRRLHAQLTAPSMNL</sequence>
<dbReference type="EMBL" id="JAFCJH010000017">
    <property type="protein sequence ID" value="MBR0797285.1"/>
    <property type="molecule type" value="Genomic_DNA"/>
</dbReference>
<proteinExistence type="predicted"/>
<evidence type="ECO:0000313" key="2">
    <source>
        <dbReference type="Proteomes" id="UP001315278"/>
    </source>
</evidence>
<evidence type="ECO:0000313" key="1">
    <source>
        <dbReference type="EMBL" id="MBR0797285.1"/>
    </source>
</evidence>
<reference evidence="2" key="1">
    <citation type="journal article" date="2021" name="ISME J.">
        <title>Evolutionary origin and ecological implication of a unique nif island in free-living Bradyrhizobium lineages.</title>
        <authorList>
            <person name="Tao J."/>
        </authorList>
    </citation>
    <scope>NUCLEOTIDE SEQUENCE [LARGE SCALE GENOMIC DNA]</scope>
    <source>
        <strain evidence="2">SZCCT0434</strain>
    </source>
</reference>
<comment type="caution">
    <text evidence="1">The sequence shown here is derived from an EMBL/GenBank/DDBJ whole genome shotgun (WGS) entry which is preliminary data.</text>
</comment>